<name>A0ABR9LXL9_9ACTN</name>
<dbReference type="Proteomes" id="UP000633509">
    <property type="component" value="Unassembled WGS sequence"/>
</dbReference>
<evidence type="ECO:0000313" key="2">
    <source>
        <dbReference type="EMBL" id="MBE1585394.1"/>
    </source>
</evidence>
<gene>
    <name evidence="2" type="ORF">H4W80_003652</name>
</gene>
<feature type="compositionally biased region" description="Basic and acidic residues" evidence="1">
    <location>
        <begin position="16"/>
        <end position="26"/>
    </location>
</feature>
<evidence type="ECO:0008006" key="4">
    <source>
        <dbReference type="Google" id="ProtNLM"/>
    </source>
</evidence>
<keyword evidence="3" id="KW-1185">Reference proteome</keyword>
<dbReference type="EMBL" id="JADBEK010000001">
    <property type="protein sequence ID" value="MBE1585394.1"/>
    <property type="molecule type" value="Genomic_DNA"/>
</dbReference>
<accession>A0ABR9LXL9</accession>
<organism evidence="2 3">
    <name type="scientific">Nonomuraea angiospora</name>
    <dbReference type="NCBI Taxonomy" id="46172"/>
    <lineage>
        <taxon>Bacteria</taxon>
        <taxon>Bacillati</taxon>
        <taxon>Actinomycetota</taxon>
        <taxon>Actinomycetes</taxon>
        <taxon>Streptosporangiales</taxon>
        <taxon>Streptosporangiaceae</taxon>
        <taxon>Nonomuraea</taxon>
    </lineage>
</organism>
<feature type="region of interest" description="Disordered" evidence="1">
    <location>
        <begin position="1"/>
        <end position="56"/>
    </location>
</feature>
<reference evidence="2 3" key="1">
    <citation type="submission" date="2020-10" db="EMBL/GenBank/DDBJ databases">
        <title>Sequencing the genomes of 1000 actinobacteria strains.</title>
        <authorList>
            <person name="Klenk H.-P."/>
        </authorList>
    </citation>
    <scope>NUCLEOTIDE SEQUENCE [LARGE SCALE GENOMIC DNA]</scope>
    <source>
        <strain evidence="2 3">DSM 43173</strain>
    </source>
</reference>
<sequence>MTDVAKDGHGFVVTDSHSHLPLDTDKAPLPSQTVRATASRWGRPLGLDQAGGHRGR</sequence>
<proteinExistence type="predicted"/>
<comment type="caution">
    <text evidence="2">The sequence shown here is derived from an EMBL/GenBank/DDBJ whole genome shotgun (WGS) entry which is preliminary data.</text>
</comment>
<protein>
    <recommendedName>
        <fullName evidence="4">Amidohydrolase</fullName>
    </recommendedName>
</protein>
<evidence type="ECO:0000256" key="1">
    <source>
        <dbReference type="SAM" id="MobiDB-lite"/>
    </source>
</evidence>
<evidence type="ECO:0000313" key="3">
    <source>
        <dbReference type="Proteomes" id="UP000633509"/>
    </source>
</evidence>